<dbReference type="EMBL" id="SRLO01001029">
    <property type="protein sequence ID" value="TNN42544.1"/>
    <property type="molecule type" value="Genomic_DNA"/>
</dbReference>
<accession>A0A4Z2FP28</accession>
<gene>
    <name evidence="1" type="ORF">EYF80_047259</name>
</gene>
<evidence type="ECO:0000313" key="2">
    <source>
        <dbReference type="Proteomes" id="UP000314294"/>
    </source>
</evidence>
<sequence length="92" mass="9650">MRPTCSVEPSGFLASRRRLSSGCVAPSRTSNVSLHSLLSRRLAAGTVAVETRVAVMDEDGLETVAEITRLFVVEEEEEEEGGGGRGGASLSA</sequence>
<comment type="caution">
    <text evidence="1">The sequence shown here is derived from an EMBL/GenBank/DDBJ whole genome shotgun (WGS) entry which is preliminary data.</text>
</comment>
<keyword evidence="2" id="KW-1185">Reference proteome</keyword>
<dbReference type="AlphaFoldDB" id="A0A4Z2FP28"/>
<reference evidence="1 2" key="1">
    <citation type="submission" date="2019-03" db="EMBL/GenBank/DDBJ databases">
        <title>First draft genome of Liparis tanakae, snailfish: a comprehensive survey of snailfish specific genes.</title>
        <authorList>
            <person name="Kim W."/>
            <person name="Song I."/>
            <person name="Jeong J.-H."/>
            <person name="Kim D."/>
            <person name="Kim S."/>
            <person name="Ryu S."/>
            <person name="Song J.Y."/>
            <person name="Lee S.K."/>
        </authorList>
    </citation>
    <scope>NUCLEOTIDE SEQUENCE [LARGE SCALE GENOMIC DNA]</scope>
    <source>
        <tissue evidence="1">Muscle</tissue>
    </source>
</reference>
<evidence type="ECO:0000313" key="1">
    <source>
        <dbReference type="EMBL" id="TNN42544.1"/>
    </source>
</evidence>
<protein>
    <submittedName>
        <fullName evidence="1">Uncharacterized protein</fullName>
    </submittedName>
</protein>
<organism evidence="1 2">
    <name type="scientific">Liparis tanakae</name>
    <name type="common">Tanaka's snailfish</name>
    <dbReference type="NCBI Taxonomy" id="230148"/>
    <lineage>
        <taxon>Eukaryota</taxon>
        <taxon>Metazoa</taxon>
        <taxon>Chordata</taxon>
        <taxon>Craniata</taxon>
        <taxon>Vertebrata</taxon>
        <taxon>Euteleostomi</taxon>
        <taxon>Actinopterygii</taxon>
        <taxon>Neopterygii</taxon>
        <taxon>Teleostei</taxon>
        <taxon>Neoteleostei</taxon>
        <taxon>Acanthomorphata</taxon>
        <taxon>Eupercaria</taxon>
        <taxon>Perciformes</taxon>
        <taxon>Cottioidei</taxon>
        <taxon>Cottales</taxon>
        <taxon>Liparidae</taxon>
        <taxon>Liparis</taxon>
    </lineage>
</organism>
<name>A0A4Z2FP28_9TELE</name>
<proteinExistence type="predicted"/>
<dbReference type="Proteomes" id="UP000314294">
    <property type="component" value="Unassembled WGS sequence"/>
</dbReference>